<dbReference type="Proteomes" id="UP000020561">
    <property type="component" value="Unassembled WGS sequence"/>
</dbReference>
<dbReference type="PATRIC" id="fig|1299326.3.peg.2874"/>
<evidence type="ECO:0000313" key="3">
    <source>
        <dbReference type="Proteomes" id="UP000020561"/>
    </source>
</evidence>
<sequence>MLQALSATLFGPGRVPDGHLNIVAPVTSRRDDLPARVTQMRLRGTSAKPVSPFSSTGASEHNRTHFVVQPPGPAASSKVGIGSNATEVLFPATAMPSRQKRTFMKITAIAAAGLMAGMLLTASPAHAELTAKPQASGVRPLQPAPRMEPDPRSEVQELLQQISDLDDSWDSLTPQQRVAQLQQQVTVVDRGTRNLPADQQPEVQAMLSMAVVKLVDLVMKAQPPGSPCYFPFCLPGL</sequence>
<organism evidence="2 3">
    <name type="scientific">Mycobacterium kansasii 662</name>
    <dbReference type="NCBI Taxonomy" id="1299326"/>
    <lineage>
        <taxon>Bacteria</taxon>
        <taxon>Bacillati</taxon>
        <taxon>Actinomycetota</taxon>
        <taxon>Actinomycetes</taxon>
        <taxon>Mycobacteriales</taxon>
        <taxon>Mycobacteriaceae</taxon>
        <taxon>Mycobacterium</taxon>
    </lineage>
</organism>
<proteinExistence type="predicted"/>
<dbReference type="EMBL" id="JAOA01000003">
    <property type="protein sequence ID" value="EUA18758.1"/>
    <property type="molecule type" value="Genomic_DNA"/>
</dbReference>
<comment type="caution">
    <text evidence="2">The sequence shown here is derived from an EMBL/GenBank/DDBJ whole genome shotgun (WGS) entry which is preliminary data.</text>
</comment>
<reference evidence="2 3" key="1">
    <citation type="submission" date="2013-12" db="EMBL/GenBank/DDBJ databases">
        <authorList>
            <person name="Brown-Elliot B."/>
            <person name="Wallace R."/>
            <person name="Lenaerts A."/>
            <person name="Ordway D."/>
            <person name="DeGroote M.A."/>
            <person name="Parker T."/>
            <person name="Sizemore C."/>
            <person name="Tallon L.J."/>
            <person name="Sadzewicz L.K."/>
            <person name="Sengamalay N."/>
            <person name="Fraser C.M."/>
            <person name="Hine E."/>
            <person name="Shefchek K.A."/>
            <person name="Das S.P."/>
            <person name="Tettelin H."/>
        </authorList>
    </citation>
    <scope>NUCLEOTIDE SEQUENCE [LARGE SCALE GENOMIC DNA]</scope>
    <source>
        <strain evidence="2 3">662</strain>
    </source>
</reference>
<evidence type="ECO:0000256" key="1">
    <source>
        <dbReference type="SAM" id="MobiDB-lite"/>
    </source>
</evidence>
<evidence type="ECO:0000313" key="2">
    <source>
        <dbReference type="EMBL" id="EUA18758.1"/>
    </source>
</evidence>
<feature type="region of interest" description="Disordered" evidence="1">
    <location>
        <begin position="131"/>
        <end position="153"/>
    </location>
</feature>
<dbReference type="AlphaFoldDB" id="X7ZJ84"/>
<protein>
    <submittedName>
        <fullName evidence="2">Uncharacterized protein</fullName>
    </submittedName>
</protein>
<accession>X7ZJ84</accession>
<name>X7ZJ84_MYCKA</name>
<gene>
    <name evidence="2" type="ORF">I545_2994</name>
</gene>